<accession>A0AAJ7L744</accession>
<evidence type="ECO:0000256" key="4">
    <source>
        <dbReference type="ARBA" id="ARBA00022679"/>
    </source>
</evidence>
<dbReference type="SFLD" id="SFLDS00019">
    <property type="entry name" value="Glutathione_Transferase_(cytos"/>
    <property type="match status" value="1"/>
</dbReference>
<dbReference type="GeneID" id="100897557"/>
<sequence>MASADDSVAQFGYWNIRGLGQSIRHVLNYCEVQYDERTYDFGEKNDTRENWLKEKFTLGLDFPNLPYLKMGEVKLTQSLAILRYLARRGGLFPQTEEGQQRVDVIEQQTNDIIWDCVRLCYGESYSDKEKEEYMKQFQELRCEQLEKFLGDRNYIAGEQLTYVDFLLWETLDQHRTLWPEYEKMYSKHPKLESYLKRIEGLPKVAKFLESEKCIKWPVWSERSLYGGPKMAAPRSPVKY</sequence>
<dbReference type="PROSITE" id="PS50404">
    <property type="entry name" value="GST_NTER"/>
    <property type="match status" value="1"/>
</dbReference>
<dbReference type="RefSeq" id="XP_018495947.1">
    <property type="nucleotide sequence ID" value="XM_018640431.1"/>
</dbReference>
<evidence type="ECO:0000256" key="3">
    <source>
        <dbReference type="ARBA" id="ARBA00012452"/>
    </source>
</evidence>
<dbReference type="GO" id="GO:0006749">
    <property type="term" value="P:glutathione metabolic process"/>
    <property type="evidence" value="ECO:0007669"/>
    <property type="project" value="TreeGrafter"/>
</dbReference>
<dbReference type="SFLD" id="SFLDG00363">
    <property type="entry name" value="AMPS_(cytGST):_Alpha-__Mu-__Pi"/>
    <property type="match status" value="1"/>
</dbReference>
<dbReference type="Gene3D" id="1.20.1050.10">
    <property type="match status" value="1"/>
</dbReference>
<gene>
    <name evidence="9" type="primary">LOC100897557</name>
</gene>
<dbReference type="Proteomes" id="UP000694867">
    <property type="component" value="Unplaced"/>
</dbReference>
<dbReference type="PANTHER" id="PTHR11571:SF253">
    <property type="entry name" value="S-TRANSFERASE, PUTATIVE-RELATED"/>
    <property type="match status" value="1"/>
</dbReference>
<dbReference type="PANTHER" id="PTHR11571">
    <property type="entry name" value="GLUTATHIONE S-TRANSFERASE"/>
    <property type="match status" value="1"/>
</dbReference>
<dbReference type="Pfam" id="PF02798">
    <property type="entry name" value="GST_N"/>
    <property type="match status" value="1"/>
</dbReference>
<comment type="subunit">
    <text evidence="2">Homodimer.</text>
</comment>
<dbReference type="InterPro" id="IPR050213">
    <property type="entry name" value="GST_superfamily"/>
</dbReference>
<organism evidence="8 9">
    <name type="scientific">Galendromus occidentalis</name>
    <name type="common">western predatory mite</name>
    <dbReference type="NCBI Taxonomy" id="34638"/>
    <lineage>
        <taxon>Eukaryota</taxon>
        <taxon>Metazoa</taxon>
        <taxon>Ecdysozoa</taxon>
        <taxon>Arthropoda</taxon>
        <taxon>Chelicerata</taxon>
        <taxon>Arachnida</taxon>
        <taxon>Acari</taxon>
        <taxon>Parasitiformes</taxon>
        <taxon>Mesostigmata</taxon>
        <taxon>Gamasina</taxon>
        <taxon>Phytoseioidea</taxon>
        <taxon>Phytoseiidae</taxon>
        <taxon>Typhlodrominae</taxon>
        <taxon>Galendromus</taxon>
    </lineage>
</organism>
<dbReference type="Pfam" id="PF14497">
    <property type="entry name" value="GST_C_3"/>
    <property type="match status" value="1"/>
</dbReference>
<evidence type="ECO:0000259" key="6">
    <source>
        <dbReference type="PROSITE" id="PS50404"/>
    </source>
</evidence>
<dbReference type="InterPro" id="IPR010987">
    <property type="entry name" value="Glutathione-S-Trfase_C-like"/>
</dbReference>
<comment type="similarity">
    <text evidence="1">Belongs to the GST superfamily. Pi family.</text>
</comment>
<dbReference type="EC" id="2.5.1.18" evidence="3"/>
<dbReference type="SUPFAM" id="SSF52833">
    <property type="entry name" value="Thioredoxin-like"/>
    <property type="match status" value="1"/>
</dbReference>
<protein>
    <recommendedName>
        <fullName evidence="3">glutathione transferase</fullName>
        <ecNumber evidence="3">2.5.1.18</ecNumber>
    </recommendedName>
    <alternativeName>
        <fullName evidence="5">GST class-pi</fullName>
    </alternativeName>
</protein>
<evidence type="ECO:0000313" key="8">
    <source>
        <dbReference type="Proteomes" id="UP000694867"/>
    </source>
</evidence>
<evidence type="ECO:0000313" key="9">
    <source>
        <dbReference type="RefSeq" id="XP_018495947.1"/>
    </source>
</evidence>
<name>A0AAJ7L744_9ACAR</name>
<evidence type="ECO:0000256" key="2">
    <source>
        <dbReference type="ARBA" id="ARBA00011738"/>
    </source>
</evidence>
<keyword evidence="4" id="KW-0808">Transferase</keyword>
<evidence type="ECO:0000256" key="5">
    <source>
        <dbReference type="ARBA" id="ARBA00032759"/>
    </source>
</evidence>
<dbReference type="AlphaFoldDB" id="A0AAJ7L744"/>
<evidence type="ECO:0000259" key="7">
    <source>
        <dbReference type="PROSITE" id="PS50405"/>
    </source>
</evidence>
<dbReference type="KEGG" id="goe:100897557"/>
<dbReference type="InterPro" id="IPR036249">
    <property type="entry name" value="Thioredoxin-like_sf"/>
</dbReference>
<evidence type="ECO:0000256" key="1">
    <source>
        <dbReference type="ARBA" id="ARBA00007297"/>
    </source>
</evidence>
<dbReference type="FunFam" id="1.20.1050.10:FF:000020">
    <property type="entry name" value="Glutathione S-transferase P 1"/>
    <property type="match status" value="1"/>
</dbReference>
<dbReference type="InterPro" id="IPR040079">
    <property type="entry name" value="Glutathione_S-Trfase"/>
</dbReference>
<dbReference type="InterPro" id="IPR004046">
    <property type="entry name" value="GST_C"/>
</dbReference>
<dbReference type="SUPFAM" id="SSF47616">
    <property type="entry name" value="GST C-terminal domain-like"/>
    <property type="match status" value="1"/>
</dbReference>
<reference evidence="9" key="1">
    <citation type="submission" date="2025-08" db="UniProtKB">
        <authorList>
            <consortium name="RefSeq"/>
        </authorList>
    </citation>
    <scope>IDENTIFICATION</scope>
</reference>
<keyword evidence="8" id="KW-1185">Reference proteome</keyword>
<dbReference type="PROSITE" id="PS50405">
    <property type="entry name" value="GST_CTER"/>
    <property type="match status" value="1"/>
</dbReference>
<dbReference type="InterPro" id="IPR036282">
    <property type="entry name" value="Glutathione-S-Trfase_C_sf"/>
</dbReference>
<dbReference type="SFLD" id="SFLDG01205">
    <property type="entry name" value="AMPS.1"/>
    <property type="match status" value="1"/>
</dbReference>
<dbReference type="GO" id="GO:0004364">
    <property type="term" value="F:glutathione transferase activity"/>
    <property type="evidence" value="ECO:0007669"/>
    <property type="project" value="UniProtKB-EC"/>
</dbReference>
<feature type="domain" description="GST C-terminal" evidence="7">
    <location>
        <begin position="95"/>
        <end position="218"/>
    </location>
</feature>
<proteinExistence type="inferred from homology"/>
<feature type="domain" description="GST N-terminal" evidence="6">
    <location>
        <begin position="7"/>
        <end position="93"/>
    </location>
</feature>
<dbReference type="InterPro" id="IPR004045">
    <property type="entry name" value="Glutathione_S-Trfase_N"/>
</dbReference>
<dbReference type="Gene3D" id="3.40.30.10">
    <property type="entry name" value="Glutaredoxin"/>
    <property type="match status" value="1"/>
</dbReference>